<dbReference type="STRING" id="1121325.SAMN04515677_11465"/>
<gene>
    <name evidence="1" type="ORF">SAMN04515677_11465</name>
</gene>
<dbReference type="Proteomes" id="UP000199068">
    <property type="component" value="Unassembled WGS sequence"/>
</dbReference>
<name>A0A1G9U3X2_9FIRM</name>
<dbReference type="AlphaFoldDB" id="A0A1G9U3X2"/>
<dbReference type="RefSeq" id="WP_170139140.1">
    <property type="nucleotide sequence ID" value="NZ_FNGW01000014.1"/>
</dbReference>
<sequence>MKLTRKLKDLYSITLEEAVEWHKMNWIFAVSDGKLITATIEKKEIQNKWY</sequence>
<protein>
    <submittedName>
        <fullName evidence="1">Uncharacterized protein</fullName>
    </submittedName>
</protein>
<accession>A0A1G9U3X2</accession>
<dbReference type="EMBL" id="FNGW01000014">
    <property type="protein sequence ID" value="SDM54245.1"/>
    <property type="molecule type" value="Genomic_DNA"/>
</dbReference>
<proteinExistence type="predicted"/>
<evidence type="ECO:0000313" key="1">
    <source>
        <dbReference type="EMBL" id="SDM54245.1"/>
    </source>
</evidence>
<organism evidence="1 2">
    <name type="scientific">Romboutsia lituseburensis DSM 797</name>
    <dbReference type="NCBI Taxonomy" id="1121325"/>
    <lineage>
        <taxon>Bacteria</taxon>
        <taxon>Bacillati</taxon>
        <taxon>Bacillota</taxon>
        <taxon>Clostridia</taxon>
        <taxon>Peptostreptococcales</taxon>
        <taxon>Peptostreptococcaceae</taxon>
        <taxon>Romboutsia</taxon>
    </lineage>
</organism>
<evidence type="ECO:0000313" key="2">
    <source>
        <dbReference type="Proteomes" id="UP000199068"/>
    </source>
</evidence>
<keyword evidence="2" id="KW-1185">Reference proteome</keyword>
<reference evidence="1 2" key="1">
    <citation type="submission" date="2016-10" db="EMBL/GenBank/DDBJ databases">
        <authorList>
            <person name="de Groot N.N."/>
        </authorList>
    </citation>
    <scope>NUCLEOTIDE SEQUENCE [LARGE SCALE GENOMIC DNA]</scope>
    <source>
        <strain evidence="1 2">DSM 797</strain>
    </source>
</reference>